<sequence length="101" mass="10595">MEVPKPEIATAPAAGGRGRDLPTLRQQIEIKDPHIQASVFFLGCGGSVMLHGNGAANPEHLLAGYALFTVGATLAFHTLSGAGRLGRAAARVEAAVRRYFQ</sequence>
<reference evidence="3" key="1">
    <citation type="submission" date="2024-06" db="EMBL/GenBank/DDBJ databases">
        <authorList>
            <person name="Ryan C."/>
        </authorList>
    </citation>
    <scope>NUCLEOTIDE SEQUENCE [LARGE SCALE GENOMIC DNA]</scope>
</reference>
<evidence type="ECO:0000313" key="3">
    <source>
        <dbReference type="Proteomes" id="UP001497457"/>
    </source>
</evidence>
<evidence type="ECO:0000313" key="2">
    <source>
        <dbReference type="EMBL" id="CAL5049371.1"/>
    </source>
</evidence>
<dbReference type="Proteomes" id="UP001497457">
    <property type="component" value="Chromosome 35b"/>
</dbReference>
<feature type="region of interest" description="Disordered" evidence="1">
    <location>
        <begin position="1"/>
        <end position="20"/>
    </location>
</feature>
<proteinExistence type="predicted"/>
<protein>
    <submittedName>
        <fullName evidence="2">Uncharacterized protein</fullName>
    </submittedName>
</protein>
<accession>A0ABC9E474</accession>
<keyword evidence="3" id="KW-1185">Reference proteome</keyword>
<organism evidence="2 3">
    <name type="scientific">Urochloa decumbens</name>
    <dbReference type="NCBI Taxonomy" id="240449"/>
    <lineage>
        <taxon>Eukaryota</taxon>
        <taxon>Viridiplantae</taxon>
        <taxon>Streptophyta</taxon>
        <taxon>Embryophyta</taxon>
        <taxon>Tracheophyta</taxon>
        <taxon>Spermatophyta</taxon>
        <taxon>Magnoliopsida</taxon>
        <taxon>Liliopsida</taxon>
        <taxon>Poales</taxon>
        <taxon>Poaceae</taxon>
        <taxon>PACMAD clade</taxon>
        <taxon>Panicoideae</taxon>
        <taxon>Panicodae</taxon>
        <taxon>Paniceae</taxon>
        <taxon>Melinidinae</taxon>
        <taxon>Urochloa</taxon>
    </lineage>
</organism>
<evidence type="ECO:0000256" key="1">
    <source>
        <dbReference type="SAM" id="MobiDB-lite"/>
    </source>
</evidence>
<reference evidence="2 3" key="2">
    <citation type="submission" date="2024-10" db="EMBL/GenBank/DDBJ databases">
        <authorList>
            <person name="Ryan C."/>
        </authorList>
    </citation>
    <scope>NUCLEOTIDE SEQUENCE [LARGE SCALE GENOMIC DNA]</scope>
</reference>
<dbReference type="EMBL" id="OZ075145">
    <property type="protein sequence ID" value="CAL5049371.1"/>
    <property type="molecule type" value="Genomic_DNA"/>
</dbReference>
<name>A0ABC9E474_9POAL</name>
<gene>
    <name evidence="2" type="ORF">URODEC1_LOCUS90964</name>
</gene>
<dbReference type="AlphaFoldDB" id="A0ABC9E474"/>